<evidence type="ECO:0000313" key="6">
    <source>
        <dbReference type="EMBL" id="TVY40758.1"/>
    </source>
</evidence>
<comment type="subcellular location">
    <subcellularLocation>
        <location evidence="1">Membrane</location>
    </subcellularLocation>
</comment>
<evidence type="ECO:0000313" key="7">
    <source>
        <dbReference type="Proteomes" id="UP000462212"/>
    </source>
</evidence>
<feature type="transmembrane region" description="Helical" evidence="5">
    <location>
        <begin position="20"/>
        <end position="38"/>
    </location>
</feature>
<dbReference type="GO" id="GO:0016020">
    <property type="term" value="C:membrane"/>
    <property type="evidence" value="ECO:0007669"/>
    <property type="project" value="UniProtKB-SubCell"/>
</dbReference>
<accession>A0A8H8UAR2</accession>
<dbReference type="AlphaFoldDB" id="A0A8H8UAR2"/>
<name>A0A8H8UAR2_9HELO</name>
<dbReference type="SUPFAM" id="SSF161084">
    <property type="entry name" value="MAPEG domain-like"/>
    <property type="match status" value="1"/>
</dbReference>
<feature type="transmembrane region" description="Helical" evidence="5">
    <location>
        <begin position="111"/>
        <end position="131"/>
    </location>
</feature>
<evidence type="ECO:0000256" key="1">
    <source>
        <dbReference type="ARBA" id="ARBA00004370"/>
    </source>
</evidence>
<keyword evidence="7" id="KW-1185">Reference proteome</keyword>
<reference evidence="6 7" key="1">
    <citation type="submission" date="2018-05" db="EMBL/GenBank/DDBJ databases">
        <title>Genome sequencing and assembly of the regulated plant pathogen Lachnellula willkommii and related sister species for the development of diagnostic species identification markers.</title>
        <authorList>
            <person name="Giroux E."/>
            <person name="Bilodeau G."/>
        </authorList>
    </citation>
    <scope>NUCLEOTIDE SEQUENCE [LARGE SCALE GENOMIC DNA]</scope>
    <source>
        <strain evidence="6 7">CBS 197.66</strain>
    </source>
</reference>
<dbReference type="EMBL" id="QGMJ01000165">
    <property type="protein sequence ID" value="TVY40758.1"/>
    <property type="molecule type" value="Genomic_DNA"/>
</dbReference>
<dbReference type="Proteomes" id="UP000462212">
    <property type="component" value="Unassembled WGS sequence"/>
</dbReference>
<dbReference type="InterPro" id="IPR023352">
    <property type="entry name" value="MAPEG-like_dom_sf"/>
</dbReference>
<sequence length="185" mass="20591">MPRSSLPTLIGLRATTAPVPSLASTFLISNFIYAYVILSTRFIKRRYEFDHNDSPREDVASMGREGKLSAQQLAMVKRWEGAHTNAVEGYTVFVAGVLLGLHAGVPTQTLNGLMAIYSLARIGFGISYIAIQSKEKSWLRTLFWWTGNISCITMMVRAGKKIIGIEHSSSVTEDDSMIQRKTQKM</sequence>
<gene>
    <name evidence="6" type="ORF">LSUB1_G002050</name>
</gene>
<evidence type="ECO:0000256" key="5">
    <source>
        <dbReference type="SAM" id="Phobius"/>
    </source>
</evidence>
<protein>
    <submittedName>
        <fullName evidence="6">Uncharacterized protein</fullName>
    </submittedName>
</protein>
<dbReference type="OrthoDB" id="2122304at2759"/>
<keyword evidence="4 5" id="KW-0472">Membrane</keyword>
<evidence type="ECO:0000256" key="4">
    <source>
        <dbReference type="ARBA" id="ARBA00023136"/>
    </source>
</evidence>
<dbReference type="Gene3D" id="1.20.120.550">
    <property type="entry name" value="Membrane associated eicosanoid/glutathione metabolism-like domain"/>
    <property type="match status" value="1"/>
</dbReference>
<dbReference type="Pfam" id="PF01124">
    <property type="entry name" value="MAPEG"/>
    <property type="match status" value="1"/>
</dbReference>
<dbReference type="PANTHER" id="PTHR35371:SF2">
    <property type="entry name" value="MAPEG FAMILY PROTEIN"/>
    <property type="match status" value="1"/>
</dbReference>
<comment type="caution">
    <text evidence="6">The sequence shown here is derived from an EMBL/GenBank/DDBJ whole genome shotgun (WGS) entry which is preliminary data.</text>
</comment>
<proteinExistence type="predicted"/>
<dbReference type="InterPro" id="IPR001129">
    <property type="entry name" value="Membr-assoc_MAPEG"/>
</dbReference>
<feature type="transmembrane region" description="Helical" evidence="5">
    <location>
        <begin position="87"/>
        <end position="105"/>
    </location>
</feature>
<keyword evidence="3 5" id="KW-1133">Transmembrane helix</keyword>
<dbReference type="PANTHER" id="PTHR35371">
    <property type="entry name" value="INNER MEMBRANE PROTEIN"/>
    <property type="match status" value="1"/>
</dbReference>
<organism evidence="6 7">
    <name type="scientific">Lachnellula subtilissima</name>
    <dbReference type="NCBI Taxonomy" id="602034"/>
    <lineage>
        <taxon>Eukaryota</taxon>
        <taxon>Fungi</taxon>
        <taxon>Dikarya</taxon>
        <taxon>Ascomycota</taxon>
        <taxon>Pezizomycotina</taxon>
        <taxon>Leotiomycetes</taxon>
        <taxon>Helotiales</taxon>
        <taxon>Lachnaceae</taxon>
        <taxon>Lachnellula</taxon>
    </lineage>
</organism>
<keyword evidence="2 5" id="KW-0812">Transmembrane</keyword>
<evidence type="ECO:0000256" key="2">
    <source>
        <dbReference type="ARBA" id="ARBA00022692"/>
    </source>
</evidence>
<evidence type="ECO:0000256" key="3">
    <source>
        <dbReference type="ARBA" id="ARBA00022989"/>
    </source>
</evidence>